<feature type="compositionally biased region" description="Pro residues" evidence="2">
    <location>
        <begin position="366"/>
        <end position="382"/>
    </location>
</feature>
<evidence type="ECO:0000313" key="4">
    <source>
        <dbReference type="EMBL" id="POS74569.1"/>
    </source>
</evidence>
<feature type="region of interest" description="Disordered" evidence="2">
    <location>
        <begin position="241"/>
        <end position="494"/>
    </location>
</feature>
<evidence type="ECO:0000313" key="5">
    <source>
        <dbReference type="Proteomes" id="UP000094444"/>
    </source>
</evidence>
<keyword evidence="1" id="KW-0597">Phosphoprotein</keyword>
<dbReference type="FunFam" id="2.30.29.30:FF:000281">
    <property type="entry name" value="Actin associated protein"/>
    <property type="match status" value="1"/>
</dbReference>
<gene>
    <name evidence="4" type="ORF">DHEL01_v207029</name>
</gene>
<protein>
    <submittedName>
        <fullName evidence="4">WH1 domain-containing protein</fullName>
    </submittedName>
</protein>
<dbReference type="SMART" id="SM00461">
    <property type="entry name" value="WH1"/>
    <property type="match status" value="1"/>
</dbReference>
<dbReference type="CDD" id="cd01205">
    <property type="entry name" value="EVH1_WASP-like"/>
    <property type="match status" value="1"/>
</dbReference>
<feature type="domain" description="WH1" evidence="3">
    <location>
        <begin position="17"/>
        <end position="129"/>
    </location>
</feature>
<evidence type="ECO:0000259" key="3">
    <source>
        <dbReference type="PROSITE" id="PS50229"/>
    </source>
</evidence>
<dbReference type="InterPro" id="IPR033927">
    <property type="entry name" value="WASPfam_EVH1"/>
</dbReference>
<dbReference type="OrthoDB" id="8963340at2759"/>
<dbReference type="InterPro" id="IPR011993">
    <property type="entry name" value="PH-like_dom_sf"/>
</dbReference>
<dbReference type="Pfam" id="PF00568">
    <property type="entry name" value="WH1"/>
    <property type="match status" value="1"/>
</dbReference>
<dbReference type="GO" id="GO:0071933">
    <property type="term" value="F:Arp2/3 complex binding"/>
    <property type="evidence" value="ECO:0007669"/>
    <property type="project" value="UniProtKB-ARBA"/>
</dbReference>
<feature type="compositionally biased region" description="Pro residues" evidence="2">
    <location>
        <begin position="300"/>
        <end position="317"/>
    </location>
</feature>
<reference evidence="4" key="1">
    <citation type="submission" date="2017-09" db="EMBL/GenBank/DDBJ databases">
        <title>Polyketide synthases of a Diaporthe helianthi virulent isolate.</title>
        <authorList>
            <person name="Baroncelli R."/>
        </authorList>
    </citation>
    <scope>NUCLEOTIDE SEQUENCE [LARGE SCALE GENOMIC DNA]</scope>
    <source>
        <strain evidence="4">7/96</strain>
    </source>
</reference>
<dbReference type="Proteomes" id="UP000094444">
    <property type="component" value="Unassembled WGS sequence"/>
</dbReference>
<feature type="compositionally biased region" description="Pro residues" evidence="2">
    <location>
        <begin position="331"/>
        <end position="340"/>
    </location>
</feature>
<feature type="non-terminal residue" evidence="4">
    <location>
        <position position="494"/>
    </location>
</feature>
<evidence type="ECO:0000256" key="1">
    <source>
        <dbReference type="ARBA" id="ARBA00022553"/>
    </source>
</evidence>
<dbReference type="GO" id="GO:0045010">
    <property type="term" value="P:actin nucleation"/>
    <property type="evidence" value="ECO:0007669"/>
    <property type="project" value="UniProtKB-ARBA"/>
</dbReference>
<dbReference type="InParanoid" id="A0A2P5HWD0"/>
<feature type="compositionally biased region" description="Basic and acidic residues" evidence="2">
    <location>
        <begin position="343"/>
        <end position="352"/>
    </location>
</feature>
<evidence type="ECO:0000256" key="2">
    <source>
        <dbReference type="SAM" id="MobiDB-lite"/>
    </source>
</evidence>
<dbReference type="AlphaFoldDB" id="A0A2P5HWD0"/>
<proteinExistence type="predicted"/>
<accession>A0A2P5HWD0</accession>
<dbReference type="GO" id="GO:0003779">
    <property type="term" value="F:actin binding"/>
    <property type="evidence" value="ECO:0007669"/>
    <property type="project" value="UniProtKB-ARBA"/>
</dbReference>
<dbReference type="Gene3D" id="2.30.29.30">
    <property type="entry name" value="Pleckstrin-homology domain (PH domain)/Phosphotyrosine-binding domain (PTB)"/>
    <property type="match status" value="1"/>
</dbReference>
<dbReference type="GO" id="GO:0030479">
    <property type="term" value="C:actin cortical patch"/>
    <property type="evidence" value="ECO:0007669"/>
    <property type="project" value="UniProtKB-ARBA"/>
</dbReference>
<organism evidence="4 5">
    <name type="scientific">Diaporthe helianthi</name>
    <dbReference type="NCBI Taxonomy" id="158607"/>
    <lineage>
        <taxon>Eukaryota</taxon>
        <taxon>Fungi</taxon>
        <taxon>Dikarya</taxon>
        <taxon>Ascomycota</taxon>
        <taxon>Pezizomycotina</taxon>
        <taxon>Sordariomycetes</taxon>
        <taxon>Sordariomycetidae</taxon>
        <taxon>Diaporthales</taxon>
        <taxon>Diaporthaceae</taxon>
        <taxon>Diaporthe</taxon>
    </lineage>
</organism>
<feature type="compositionally biased region" description="Pro residues" evidence="2">
    <location>
        <begin position="263"/>
        <end position="282"/>
    </location>
</feature>
<dbReference type="InterPro" id="IPR000697">
    <property type="entry name" value="WH1/EVH1_dom"/>
</dbReference>
<feature type="compositionally biased region" description="Pro residues" evidence="2">
    <location>
        <begin position="389"/>
        <end position="418"/>
    </location>
</feature>
<name>A0A2P5HWD0_DIAHE</name>
<keyword evidence="5" id="KW-1185">Reference proteome</keyword>
<comment type="caution">
    <text evidence="4">The sequence shown here is derived from an EMBL/GenBank/DDBJ whole genome shotgun (WGS) entry which is preliminary data.</text>
</comment>
<dbReference type="PROSITE" id="PS50229">
    <property type="entry name" value="WH1"/>
    <property type="match status" value="1"/>
</dbReference>
<sequence>MPSILSEADKETVKRFVPKQSNKIQAVAVARLYVAYPNRSKWTYTGLQGAVVLSNDLVGNTYWLKMVDISPAMRGVVWDQEIFDTWSYNQDRTFFHSFELEDCVAALSFVDEKEAKQFLKKMNDREKNASKATKTTPFGGVAPGAAAGHHKHSLLGGIFGGHRHASAPTPPDSPRNSAPSVGHFHRQSSGSNGHRSEFATLEAFDPEWREHFGDDLRSKGLTDDFIKDNQDFIVDFLKQEQAQTKHSTPPPPPPPVNGTGSRAPPPPPAPRRGGAPPPPPAPRRSGKTESAAVAREPTPPRDPSPPRPRFQVPPPLPDAGKLARAETAKAPGPPPPPRPAKSPIEDTKEPGHRFGVPPAFQGQRSIPPPPQSRGPVPPPPPSRETSAVPPGPPPPLPPKAPGSAAPPLPPPTSRPAPGLPTRSPAGPPPLPASSAPPAPPAPPVPGASAPPPPPVPAASAPPPPPLPPTTAPAAPPLPPPSSAGPPPPPPPPPS</sequence>
<feature type="region of interest" description="Disordered" evidence="2">
    <location>
        <begin position="157"/>
        <end position="196"/>
    </location>
</feature>
<dbReference type="EMBL" id="MAVT02000607">
    <property type="protein sequence ID" value="POS74569.1"/>
    <property type="molecule type" value="Genomic_DNA"/>
</dbReference>
<dbReference type="STRING" id="158607.A0A2P5HWD0"/>
<feature type="compositionally biased region" description="Pro residues" evidence="2">
    <location>
        <begin position="425"/>
        <end position="494"/>
    </location>
</feature>
<dbReference type="SUPFAM" id="SSF50729">
    <property type="entry name" value="PH domain-like"/>
    <property type="match status" value="1"/>
</dbReference>